<evidence type="ECO:0000313" key="3">
    <source>
        <dbReference type="Proteomes" id="UP001432146"/>
    </source>
</evidence>
<dbReference type="AlphaFoldDB" id="A0AAW1A8J6"/>
<dbReference type="Proteomes" id="UP001432146">
    <property type="component" value="Unassembled WGS sequence"/>
</dbReference>
<proteinExistence type="predicted"/>
<evidence type="ECO:0000313" key="2">
    <source>
        <dbReference type="EMBL" id="KAK9305457.1"/>
    </source>
</evidence>
<feature type="region of interest" description="Disordered" evidence="1">
    <location>
        <begin position="1"/>
        <end position="133"/>
    </location>
</feature>
<dbReference type="EMBL" id="JAWNGG020000051">
    <property type="protein sequence ID" value="KAK9305457.1"/>
    <property type="molecule type" value="Genomic_DNA"/>
</dbReference>
<keyword evidence="3" id="KW-1185">Reference proteome</keyword>
<feature type="compositionally biased region" description="Basic and acidic residues" evidence="1">
    <location>
        <begin position="42"/>
        <end position="54"/>
    </location>
</feature>
<sequence length="133" mass="14673">MARERRAFTSRYTARSVPVSDRFETEGEPLGPRKSHTSTTTKSERDGAKQRTEEAMVPPVEAPRPSITVSSTPSVDAKSPGVTTGTYDQPRPIEQCFTDAAEHSPLELESKIEIVSRNRPPSSTNDGARSMRR</sequence>
<feature type="compositionally biased region" description="Basic and acidic residues" evidence="1">
    <location>
        <begin position="100"/>
        <end position="116"/>
    </location>
</feature>
<comment type="caution">
    <text evidence="2">The sequence shown here is derived from an EMBL/GenBank/DDBJ whole genome shotgun (WGS) entry which is preliminary data.</text>
</comment>
<protein>
    <submittedName>
        <fullName evidence="2">Uncharacterized protein</fullName>
    </submittedName>
</protein>
<gene>
    <name evidence="2" type="ORF">QLX08_003574</name>
</gene>
<name>A0AAW1A8J6_9HYME</name>
<organism evidence="2 3">
    <name type="scientific">Tetragonisca angustula</name>
    <dbReference type="NCBI Taxonomy" id="166442"/>
    <lineage>
        <taxon>Eukaryota</taxon>
        <taxon>Metazoa</taxon>
        <taxon>Ecdysozoa</taxon>
        <taxon>Arthropoda</taxon>
        <taxon>Hexapoda</taxon>
        <taxon>Insecta</taxon>
        <taxon>Pterygota</taxon>
        <taxon>Neoptera</taxon>
        <taxon>Endopterygota</taxon>
        <taxon>Hymenoptera</taxon>
        <taxon>Apocrita</taxon>
        <taxon>Aculeata</taxon>
        <taxon>Apoidea</taxon>
        <taxon>Anthophila</taxon>
        <taxon>Apidae</taxon>
        <taxon>Tetragonisca</taxon>
    </lineage>
</organism>
<reference evidence="2 3" key="1">
    <citation type="submission" date="2024-05" db="EMBL/GenBank/DDBJ databases">
        <title>The nuclear and mitochondrial genome assemblies of Tetragonisca angustula (Apidae: Meliponini), a tiny yet remarkable pollinator in the Neotropics.</title>
        <authorList>
            <person name="Ferrari R."/>
            <person name="Ricardo P.C."/>
            <person name="Dias F.C."/>
            <person name="Araujo N.S."/>
            <person name="Soares D.O."/>
            <person name="Zhou Q.-S."/>
            <person name="Zhu C.-D."/>
            <person name="Coutinho L."/>
            <person name="Airas M.C."/>
            <person name="Batista T.M."/>
        </authorList>
    </citation>
    <scope>NUCLEOTIDE SEQUENCE [LARGE SCALE GENOMIC DNA]</scope>
    <source>
        <strain evidence="2">ASF017062</strain>
        <tissue evidence="2">Abdomen</tissue>
    </source>
</reference>
<accession>A0AAW1A8J6</accession>
<evidence type="ECO:0000256" key="1">
    <source>
        <dbReference type="SAM" id="MobiDB-lite"/>
    </source>
</evidence>